<dbReference type="Proteomes" id="UP001108280">
    <property type="component" value="Chromosome 4"/>
</dbReference>
<keyword evidence="6" id="KW-0238">DNA-binding</keyword>
<keyword evidence="2" id="KW-0479">Metal-binding</keyword>
<keyword evidence="11" id="KW-1185">Reference proteome</keyword>
<dbReference type="FunFam" id="3.30.160.60:FF:002166">
    <property type="entry name" value="Histone H4 transcription factor"/>
    <property type="match status" value="1"/>
</dbReference>
<dbReference type="PROSITE" id="PS00028">
    <property type="entry name" value="ZINC_FINGER_C2H2_1"/>
    <property type="match status" value="3"/>
</dbReference>
<evidence type="ECO:0000256" key="9">
    <source>
        <dbReference type="SAM" id="MobiDB-lite"/>
    </source>
</evidence>
<feature type="compositionally biased region" description="Basic and acidic residues" evidence="9">
    <location>
        <begin position="250"/>
        <end position="269"/>
    </location>
</feature>
<dbReference type="Gene3D" id="3.30.160.60">
    <property type="entry name" value="Classic Zinc Finger"/>
    <property type="match status" value="2"/>
</dbReference>
<evidence type="ECO:0000256" key="1">
    <source>
        <dbReference type="ARBA" id="ARBA00004123"/>
    </source>
</evidence>
<evidence type="ECO:0000313" key="11">
    <source>
        <dbReference type="Proteomes" id="UP001108280"/>
    </source>
</evidence>
<protein>
    <submittedName>
        <fullName evidence="12">Histone H4 transcription factor isoform X2</fullName>
    </submittedName>
</protein>
<dbReference type="RefSeq" id="XP_027239767.1">
    <property type="nucleotide sequence ID" value="XM_027383966.2"/>
</dbReference>
<dbReference type="AlphaFoldDB" id="A0A9J7FTU1"/>
<reference evidence="11" key="1">
    <citation type="journal article" date="2018" name="Biotechnol. Bioeng.">
        <title>A reference genome of the Chinese hamster based on a hybrid assembly strategy.</title>
        <authorList>
            <person name="Rupp O."/>
            <person name="MacDonald M.L."/>
            <person name="Li S."/>
            <person name="Dhiman H."/>
            <person name="Polson S."/>
            <person name="Griep S."/>
            <person name="Heffner K."/>
            <person name="Hernandez I."/>
            <person name="Brinkrolf K."/>
            <person name="Jadhav V."/>
            <person name="Samoudi M."/>
            <person name="Hao H."/>
            <person name="Kingham B."/>
            <person name="Goesmann A."/>
            <person name="Betenbaugh M.J."/>
            <person name="Lewis N.E."/>
            <person name="Borth N."/>
            <person name="Lee K.H."/>
        </authorList>
    </citation>
    <scope>NUCLEOTIDE SEQUENCE [LARGE SCALE GENOMIC DNA]</scope>
    <source>
        <strain evidence="11">17A/GY</strain>
    </source>
</reference>
<keyword evidence="4 8" id="KW-0863">Zinc-finger</keyword>
<organism evidence="11 12">
    <name type="scientific">Cricetulus griseus</name>
    <name type="common">Chinese hamster</name>
    <name type="synonym">Cricetulus barabensis griseus</name>
    <dbReference type="NCBI Taxonomy" id="10029"/>
    <lineage>
        <taxon>Eukaryota</taxon>
        <taxon>Metazoa</taxon>
        <taxon>Chordata</taxon>
        <taxon>Craniata</taxon>
        <taxon>Vertebrata</taxon>
        <taxon>Euteleostomi</taxon>
        <taxon>Mammalia</taxon>
        <taxon>Eutheria</taxon>
        <taxon>Euarchontoglires</taxon>
        <taxon>Glires</taxon>
        <taxon>Rodentia</taxon>
        <taxon>Myomorpha</taxon>
        <taxon>Muroidea</taxon>
        <taxon>Cricetidae</taxon>
        <taxon>Cricetinae</taxon>
        <taxon>Cricetulus</taxon>
    </lineage>
</organism>
<dbReference type="InterPro" id="IPR051574">
    <property type="entry name" value="ZnF_E-box_Homeobox"/>
</dbReference>
<gene>
    <name evidence="12" type="primary">Hinfp</name>
</gene>
<feature type="domain" description="C2H2-type" evidence="10">
    <location>
        <begin position="65"/>
        <end position="95"/>
    </location>
</feature>
<dbReference type="SUPFAM" id="SSF57667">
    <property type="entry name" value="beta-beta-alpha zinc fingers"/>
    <property type="match status" value="3"/>
</dbReference>
<evidence type="ECO:0000313" key="12">
    <source>
        <dbReference type="RefSeq" id="XP_027267728.1"/>
    </source>
</evidence>
<dbReference type="InterPro" id="IPR013087">
    <property type="entry name" value="Znf_C2H2_type"/>
</dbReference>
<keyword evidence="3" id="KW-0677">Repeat</keyword>
<dbReference type="SMART" id="SM00355">
    <property type="entry name" value="ZnF_C2H2"/>
    <property type="match status" value="4"/>
</dbReference>
<evidence type="ECO:0000256" key="5">
    <source>
        <dbReference type="ARBA" id="ARBA00022833"/>
    </source>
</evidence>
<dbReference type="GeneID" id="100756963"/>
<evidence type="ECO:0000256" key="4">
    <source>
        <dbReference type="ARBA" id="ARBA00022771"/>
    </source>
</evidence>
<dbReference type="PROSITE" id="PS50157">
    <property type="entry name" value="ZINC_FINGER_C2H2_2"/>
    <property type="match status" value="4"/>
</dbReference>
<feature type="region of interest" description="Disordered" evidence="9">
    <location>
        <begin position="238"/>
        <end position="269"/>
    </location>
</feature>
<reference evidence="11" key="2">
    <citation type="journal article" date="2020" name="Biotechnol. Bioeng.">
        <title>Chromosome-scale scaffolds for the Chinese hamster reference genome assembly to facilitate the study of the CHO epigenome.</title>
        <authorList>
            <person name="Hilliard W."/>
            <person name="MacDonald M."/>
            <person name="Lee K.H."/>
        </authorList>
    </citation>
    <scope>NUCLEOTIDE SEQUENCE [LARGE SCALE GENOMIC DNA]</scope>
    <source>
        <strain evidence="11">17A/GY</strain>
    </source>
</reference>
<proteinExistence type="predicted"/>
<accession>A0A9J7FTU1</accession>
<dbReference type="GO" id="GO:0008270">
    <property type="term" value="F:zinc ion binding"/>
    <property type="evidence" value="ECO:0007669"/>
    <property type="project" value="UniProtKB-KW"/>
</dbReference>
<feature type="domain" description="C2H2-type" evidence="10">
    <location>
        <begin position="98"/>
        <end position="126"/>
    </location>
</feature>
<keyword evidence="5" id="KW-0862">Zinc</keyword>
<evidence type="ECO:0000256" key="8">
    <source>
        <dbReference type="PROSITE-ProRule" id="PRU00042"/>
    </source>
</evidence>
<dbReference type="CTD" id="25988"/>
<evidence type="ECO:0000256" key="7">
    <source>
        <dbReference type="ARBA" id="ARBA00023242"/>
    </source>
</evidence>
<feature type="domain" description="C2H2-type" evidence="10">
    <location>
        <begin position="37"/>
        <end position="64"/>
    </location>
</feature>
<comment type="subcellular location">
    <subcellularLocation>
        <location evidence="1">Nucleus</location>
    </subcellularLocation>
</comment>
<dbReference type="GO" id="GO:0045892">
    <property type="term" value="P:negative regulation of DNA-templated transcription"/>
    <property type="evidence" value="ECO:0007669"/>
    <property type="project" value="UniProtKB-ARBA"/>
</dbReference>
<reference evidence="12" key="3">
    <citation type="submission" date="2025-08" db="UniProtKB">
        <authorList>
            <consortium name="RefSeq"/>
        </authorList>
    </citation>
    <scope>IDENTIFICATION</scope>
    <source>
        <strain evidence="12">17A/GY</strain>
        <tissue evidence="12">Liver</tissue>
    </source>
</reference>
<evidence type="ECO:0000256" key="6">
    <source>
        <dbReference type="ARBA" id="ARBA00023125"/>
    </source>
</evidence>
<dbReference type="GO" id="GO:0005634">
    <property type="term" value="C:nucleus"/>
    <property type="evidence" value="ECO:0007669"/>
    <property type="project" value="UniProtKB-SubCell"/>
</dbReference>
<dbReference type="Pfam" id="PF00096">
    <property type="entry name" value="zf-C2H2"/>
    <property type="match status" value="2"/>
</dbReference>
<keyword evidence="7" id="KW-0539">Nucleus</keyword>
<evidence type="ECO:0000256" key="2">
    <source>
        <dbReference type="ARBA" id="ARBA00022723"/>
    </source>
</evidence>
<dbReference type="GO" id="GO:0000981">
    <property type="term" value="F:DNA-binding transcription factor activity, RNA polymerase II-specific"/>
    <property type="evidence" value="ECO:0007669"/>
    <property type="project" value="TreeGrafter"/>
</dbReference>
<evidence type="ECO:0000259" key="10">
    <source>
        <dbReference type="PROSITE" id="PS50157"/>
    </source>
</evidence>
<feature type="domain" description="C2H2-type" evidence="10">
    <location>
        <begin position="8"/>
        <end position="36"/>
    </location>
</feature>
<sequence>MRNHVNHYKCPLCDMTCPLPSSLRNHMRFRHSEDRPFKCDCCDYSCKNLIDLRKHLDTHSKESAYRCDFENCSFSARSLSSIKSHHRKVHEGDSEPRYKCHVCDKCFTRGNNLTVHLRKKHQFKWPSGHPRFRYKEHEDGYMRLQLVRYESVELTQQLLQQLQEGSDPGVALNEGSLQGIVLETVLGGPGPEEEMEEEDRVEGTAISASQDNPSSAIHMVNQTVSQGQREMVYYVLSEAPGEPPPVSELSSREMEKLQGMPEKPEIQMV</sequence>
<dbReference type="PANTHER" id="PTHR24391:SF26">
    <property type="entry name" value="HISTONE H4 TRANSCRIPTION FACTOR"/>
    <property type="match status" value="1"/>
</dbReference>
<evidence type="ECO:0000256" key="3">
    <source>
        <dbReference type="ARBA" id="ARBA00022737"/>
    </source>
</evidence>
<dbReference type="PANTHER" id="PTHR24391">
    <property type="entry name" value="HISTONE H4 TRANSCRIPTION FACTOR-RELATED"/>
    <property type="match status" value="1"/>
</dbReference>
<dbReference type="GO" id="GO:0000978">
    <property type="term" value="F:RNA polymerase II cis-regulatory region sequence-specific DNA binding"/>
    <property type="evidence" value="ECO:0007669"/>
    <property type="project" value="TreeGrafter"/>
</dbReference>
<dbReference type="RefSeq" id="XP_027267728.1">
    <property type="nucleotide sequence ID" value="XM_027411927.2"/>
</dbReference>
<name>A0A9J7FTU1_CRIGR</name>
<dbReference type="InterPro" id="IPR036236">
    <property type="entry name" value="Znf_C2H2_sf"/>
</dbReference>